<feature type="domain" description="Methyltransferase type 11" evidence="2">
    <location>
        <begin position="65"/>
        <end position="148"/>
    </location>
</feature>
<dbReference type="Proteomes" id="UP000229342">
    <property type="component" value="Unassembled WGS sequence"/>
</dbReference>
<dbReference type="Pfam" id="PF08241">
    <property type="entry name" value="Methyltransf_11"/>
    <property type="match status" value="1"/>
</dbReference>
<keyword evidence="1" id="KW-0472">Membrane</keyword>
<dbReference type="SUPFAM" id="SSF53335">
    <property type="entry name" value="S-adenosyl-L-methionine-dependent methyltransferases"/>
    <property type="match status" value="1"/>
</dbReference>
<dbReference type="GO" id="GO:0008757">
    <property type="term" value="F:S-adenosylmethionine-dependent methyltransferase activity"/>
    <property type="evidence" value="ECO:0007669"/>
    <property type="project" value="InterPro"/>
</dbReference>
<dbReference type="Gene3D" id="3.40.50.150">
    <property type="entry name" value="Vaccinia Virus protein VP39"/>
    <property type="match status" value="1"/>
</dbReference>
<keyword evidence="1" id="KW-1133">Transmembrane helix</keyword>
<evidence type="ECO:0000259" key="2">
    <source>
        <dbReference type="Pfam" id="PF08241"/>
    </source>
</evidence>
<evidence type="ECO:0000313" key="3">
    <source>
        <dbReference type="EMBL" id="PIQ69061.1"/>
    </source>
</evidence>
<reference evidence="3 4" key="1">
    <citation type="submission" date="2017-09" db="EMBL/GenBank/DDBJ databases">
        <title>Depth-based differentiation of microbial function through sediment-hosted aquifers and enrichment of novel symbionts in the deep terrestrial subsurface.</title>
        <authorList>
            <person name="Probst A.J."/>
            <person name="Ladd B."/>
            <person name="Jarett J.K."/>
            <person name="Geller-Mcgrath D.E."/>
            <person name="Sieber C.M."/>
            <person name="Emerson J.B."/>
            <person name="Anantharaman K."/>
            <person name="Thomas B.C."/>
            <person name="Malmstrom R."/>
            <person name="Stieglmeier M."/>
            <person name="Klingl A."/>
            <person name="Woyke T."/>
            <person name="Ryan C.M."/>
            <person name="Banfield J.F."/>
        </authorList>
    </citation>
    <scope>NUCLEOTIDE SEQUENCE [LARGE SCALE GENOMIC DNA]</scope>
    <source>
        <strain evidence="3">CG11_big_fil_rev_8_21_14_0_20_46_11</strain>
    </source>
</reference>
<evidence type="ECO:0000256" key="1">
    <source>
        <dbReference type="SAM" id="Phobius"/>
    </source>
</evidence>
<dbReference type="CDD" id="cd02440">
    <property type="entry name" value="AdoMet_MTases"/>
    <property type="match status" value="1"/>
</dbReference>
<comment type="caution">
    <text evidence="3">The sequence shown here is derived from an EMBL/GenBank/DDBJ whole genome shotgun (WGS) entry which is preliminary data.</text>
</comment>
<feature type="transmembrane region" description="Helical" evidence="1">
    <location>
        <begin position="203"/>
        <end position="224"/>
    </location>
</feature>
<dbReference type="InterPro" id="IPR029063">
    <property type="entry name" value="SAM-dependent_MTases_sf"/>
</dbReference>
<gene>
    <name evidence="3" type="ORF">COV91_01045</name>
</gene>
<protein>
    <recommendedName>
        <fullName evidence="2">Methyltransferase type 11 domain-containing protein</fullName>
    </recommendedName>
</protein>
<dbReference type="AlphaFoldDB" id="A0A2H0KCT2"/>
<sequence>MDLRHYGQLYVLIFLNSRLFMVNNAKYKPRFSAVLKEVVRGKSVSRTLTNLFWRGRPAISGKILDIGGGSSGSHYRFLSFAGDAKIETVDVVERKGTTYVLDITKERVPLPDSSVDIIFLFNIIEHLASPSVTITEAHRLLKRGGKIFGSIPFLVNVHRDPEDYSRFTDTALYALFESHGLDVEELEPIGRGPFLVAYEQLDMLIWSPLHLLFLPIVWALDWFITLIKPKRDFKGQFPLAYNFIIKK</sequence>
<proteinExistence type="predicted"/>
<dbReference type="InterPro" id="IPR013216">
    <property type="entry name" value="Methyltransf_11"/>
</dbReference>
<accession>A0A2H0KCT2</accession>
<organism evidence="3 4">
    <name type="scientific">Candidatus Taylorbacteria bacterium CG11_big_fil_rev_8_21_14_0_20_46_11</name>
    <dbReference type="NCBI Taxonomy" id="1975025"/>
    <lineage>
        <taxon>Bacteria</taxon>
        <taxon>Candidatus Tayloriibacteriota</taxon>
    </lineage>
</organism>
<evidence type="ECO:0000313" key="4">
    <source>
        <dbReference type="Proteomes" id="UP000229342"/>
    </source>
</evidence>
<keyword evidence="1" id="KW-0812">Transmembrane</keyword>
<name>A0A2H0KCT2_9BACT</name>
<dbReference type="EMBL" id="PCVG01000014">
    <property type="protein sequence ID" value="PIQ69061.1"/>
    <property type="molecule type" value="Genomic_DNA"/>
</dbReference>